<organism evidence="4 5">
    <name type="scientific">Alcaligenes endophyticus</name>
    <dbReference type="NCBI Taxonomy" id="1929088"/>
    <lineage>
        <taxon>Bacteria</taxon>
        <taxon>Pseudomonadati</taxon>
        <taxon>Pseudomonadota</taxon>
        <taxon>Betaproteobacteria</taxon>
        <taxon>Burkholderiales</taxon>
        <taxon>Alcaligenaceae</taxon>
        <taxon>Alcaligenes</taxon>
    </lineage>
</organism>
<evidence type="ECO:0000259" key="3">
    <source>
        <dbReference type="Pfam" id="PF00588"/>
    </source>
</evidence>
<dbReference type="Pfam" id="PF00588">
    <property type="entry name" value="SpoU_methylase"/>
    <property type="match status" value="1"/>
</dbReference>
<evidence type="ECO:0000256" key="2">
    <source>
        <dbReference type="ARBA" id="ARBA00022679"/>
    </source>
</evidence>
<dbReference type="InterPro" id="IPR029064">
    <property type="entry name" value="Ribosomal_eL30-like_sf"/>
</dbReference>
<comment type="caution">
    <text evidence="4">The sequence shown here is derived from an EMBL/GenBank/DDBJ whole genome shotgun (WGS) entry which is preliminary data.</text>
</comment>
<dbReference type="PANTHER" id="PTHR43191:SF2">
    <property type="entry name" value="RRNA METHYLTRANSFERASE 3, MITOCHONDRIAL"/>
    <property type="match status" value="1"/>
</dbReference>
<dbReference type="GO" id="GO:0008168">
    <property type="term" value="F:methyltransferase activity"/>
    <property type="evidence" value="ECO:0007669"/>
    <property type="project" value="UniProtKB-KW"/>
</dbReference>
<dbReference type="Gene3D" id="3.30.1330.30">
    <property type="match status" value="1"/>
</dbReference>
<reference evidence="4" key="1">
    <citation type="submission" date="2021-11" db="EMBL/GenBank/DDBJ databases">
        <title>Draft genome sequence of Alcaligenes endophyticus type strain CCUG 75668T.</title>
        <authorList>
            <person name="Salva-Serra F."/>
            <person name="Duran R.E."/>
            <person name="Seeger M."/>
            <person name="Moore E.R.B."/>
            <person name="Jaen-Luchoro D."/>
        </authorList>
    </citation>
    <scope>NUCLEOTIDE SEQUENCE</scope>
    <source>
        <strain evidence="4">CCUG 75668</strain>
    </source>
</reference>
<dbReference type="RefSeq" id="WP_266124066.1">
    <property type="nucleotide sequence ID" value="NZ_JAJHNU010000002.1"/>
</dbReference>
<dbReference type="Proteomes" id="UP001168613">
    <property type="component" value="Unassembled WGS sequence"/>
</dbReference>
<sequence length="262" mass="29011">MKLIESRDNAMYKRVLKLVRDKREQVDTAQYIWLEGIHLCQMWLEHKGLPELAVFEHERVGDELVELLRYIPDRLCVHFSAQLMSTLRQVVGKGQGVGFVVRVEPSLAPVTIQANALLLDQVQDPGNVGTLLRTAAACGIQAVYLSKGCASVWSQKVLRSAQGAHFSLRLYEQLKVEEVIQACQVPLLVTSLAPDAQDLYASPLPKQALWVVGNEGQGVSVELQQAAALRLFIPQAAGVESLNVSIAAALCLYEQYRQHRAS</sequence>
<dbReference type="InterPro" id="IPR001537">
    <property type="entry name" value="SpoU_MeTrfase"/>
</dbReference>
<protein>
    <submittedName>
        <fullName evidence="4">RNA methyltransferase</fullName>
    </submittedName>
</protein>
<feature type="domain" description="tRNA/rRNA methyltransferase SpoU type" evidence="3">
    <location>
        <begin position="116"/>
        <end position="253"/>
    </location>
</feature>
<keyword evidence="2" id="KW-0808">Transferase</keyword>
<gene>
    <name evidence="4" type="ORF">LMS43_08810</name>
</gene>
<name>A0ABT8EJD3_9BURK</name>
<dbReference type="SUPFAM" id="SSF75217">
    <property type="entry name" value="alpha/beta knot"/>
    <property type="match status" value="1"/>
</dbReference>
<evidence type="ECO:0000313" key="4">
    <source>
        <dbReference type="EMBL" id="MDN4121386.1"/>
    </source>
</evidence>
<dbReference type="GO" id="GO:0032259">
    <property type="term" value="P:methylation"/>
    <property type="evidence" value="ECO:0007669"/>
    <property type="project" value="UniProtKB-KW"/>
</dbReference>
<dbReference type="InterPro" id="IPR051259">
    <property type="entry name" value="rRNA_Methyltransferase"/>
</dbReference>
<evidence type="ECO:0000256" key="1">
    <source>
        <dbReference type="ARBA" id="ARBA00022603"/>
    </source>
</evidence>
<dbReference type="CDD" id="cd18095">
    <property type="entry name" value="SpoU-like_rRNA-MTase"/>
    <property type="match status" value="1"/>
</dbReference>
<dbReference type="SUPFAM" id="SSF55315">
    <property type="entry name" value="L30e-like"/>
    <property type="match status" value="1"/>
</dbReference>
<evidence type="ECO:0000313" key="5">
    <source>
        <dbReference type="Proteomes" id="UP001168613"/>
    </source>
</evidence>
<dbReference type="EMBL" id="JAJHNU010000002">
    <property type="protein sequence ID" value="MDN4121386.1"/>
    <property type="molecule type" value="Genomic_DNA"/>
</dbReference>
<dbReference type="InterPro" id="IPR029026">
    <property type="entry name" value="tRNA_m1G_MTases_N"/>
</dbReference>
<proteinExistence type="predicted"/>
<dbReference type="InterPro" id="IPR029028">
    <property type="entry name" value="Alpha/beta_knot_MTases"/>
</dbReference>
<dbReference type="PANTHER" id="PTHR43191">
    <property type="entry name" value="RRNA METHYLTRANSFERASE 3"/>
    <property type="match status" value="1"/>
</dbReference>
<accession>A0ABT8EJD3</accession>
<keyword evidence="5" id="KW-1185">Reference proteome</keyword>
<dbReference type="Gene3D" id="3.40.1280.10">
    <property type="match status" value="1"/>
</dbReference>
<keyword evidence="1 4" id="KW-0489">Methyltransferase</keyword>